<dbReference type="PANTHER" id="PTHR43784:SF2">
    <property type="entry name" value="GDSL-LIKE LIPASE_ACYLHYDROLASE, PUTATIVE (AFU_ORTHOLOGUE AFUA_2G00820)-RELATED"/>
    <property type="match status" value="1"/>
</dbReference>
<dbReference type="CDD" id="cd01830">
    <property type="entry name" value="XynE_like"/>
    <property type="match status" value="1"/>
</dbReference>
<dbReference type="InterPro" id="IPR036514">
    <property type="entry name" value="SGNH_hydro_sf"/>
</dbReference>
<keyword evidence="3" id="KW-1185">Reference proteome</keyword>
<evidence type="ECO:0000313" key="3">
    <source>
        <dbReference type="Proteomes" id="UP000252914"/>
    </source>
</evidence>
<name>A0A367EC63_9ACTN</name>
<comment type="caution">
    <text evidence="2">The sequence shown here is derived from an EMBL/GenBank/DDBJ whole genome shotgun (WGS) entry which is preliminary data.</text>
</comment>
<protein>
    <submittedName>
        <fullName evidence="2">SGNH/GDSL hydrolase family protein</fullName>
    </submittedName>
</protein>
<evidence type="ECO:0000259" key="1">
    <source>
        <dbReference type="Pfam" id="PF13472"/>
    </source>
</evidence>
<reference evidence="2 3" key="1">
    <citation type="submission" date="2018-06" db="EMBL/GenBank/DDBJ databases">
        <title>Streptomyces reniochalinae sp. nov. and Streptomyces diacarnus sp. nov. from marine sponges.</title>
        <authorList>
            <person name="Li L."/>
        </authorList>
    </citation>
    <scope>NUCLEOTIDE SEQUENCE [LARGE SCALE GENOMIC DNA]</scope>
    <source>
        <strain evidence="2 3">LHW51701</strain>
    </source>
</reference>
<gene>
    <name evidence="2" type="ORF">DTL70_30355</name>
</gene>
<dbReference type="InterPro" id="IPR013830">
    <property type="entry name" value="SGNH_hydro"/>
</dbReference>
<feature type="domain" description="SGNH hydrolase-type esterase" evidence="1">
    <location>
        <begin position="193"/>
        <end position="393"/>
    </location>
</feature>
<keyword evidence="2" id="KW-0378">Hydrolase</keyword>
<dbReference type="SUPFAM" id="SSF52266">
    <property type="entry name" value="SGNH hydrolase"/>
    <property type="match status" value="1"/>
</dbReference>
<dbReference type="Proteomes" id="UP000252914">
    <property type="component" value="Unassembled WGS sequence"/>
</dbReference>
<evidence type="ECO:0000313" key="2">
    <source>
        <dbReference type="EMBL" id="RCG15648.1"/>
    </source>
</evidence>
<dbReference type="AlphaFoldDB" id="A0A367EC63"/>
<accession>A0A367EC63</accession>
<organism evidence="2 3">
    <name type="scientific">Streptomyces diacarni</name>
    <dbReference type="NCBI Taxonomy" id="2800381"/>
    <lineage>
        <taxon>Bacteria</taxon>
        <taxon>Bacillati</taxon>
        <taxon>Actinomycetota</taxon>
        <taxon>Actinomycetes</taxon>
        <taxon>Kitasatosporales</taxon>
        <taxon>Streptomycetaceae</taxon>
        <taxon>Streptomyces</taxon>
    </lineage>
</organism>
<dbReference type="EMBL" id="QOIN01000066">
    <property type="protein sequence ID" value="RCG15648.1"/>
    <property type="molecule type" value="Genomic_DNA"/>
</dbReference>
<proteinExistence type="predicted"/>
<dbReference type="Gene3D" id="3.40.50.1110">
    <property type="entry name" value="SGNH hydrolase"/>
    <property type="match status" value="1"/>
</dbReference>
<dbReference type="RefSeq" id="WP_114025208.1">
    <property type="nucleotide sequence ID" value="NZ_QOIN01000066.1"/>
</dbReference>
<dbReference type="InterPro" id="IPR053140">
    <property type="entry name" value="GDSL_Rv0518-like"/>
</dbReference>
<dbReference type="GO" id="GO:0016787">
    <property type="term" value="F:hydrolase activity"/>
    <property type="evidence" value="ECO:0007669"/>
    <property type="project" value="UniProtKB-KW"/>
</dbReference>
<dbReference type="PANTHER" id="PTHR43784">
    <property type="entry name" value="GDSL-LIKE LIPASE/ACYLHYDROLASE, PUTATIVE (AFU_ORTHOLOGUE AFUA_2G00820)-RELATED"/>
    <property type="match status" value="1"/>
</dbReference>
<dbReference type="Pfam" id="PF13472">
    <property type="entry name" value="Lipase_GDSL_2"/>
    <property type="match status" value="1"/>
</dbReference>
<sequence>MDNATHTPDDCAGLAPGVGAWVRTWGASPQAPDNSVSALDAFENATLRQLVRISGGGQRMRIRLSNEYGTAPLTIGAARVARADSDGAVQDDTSRAITFGGQPSVTVPAGAPVLSDPVDLTVDALTRLALSLHLPGRVDTATCHGTFHALGWLIPGDATELTSPPTDATPLSAQAVITAVEVQPHTPVRAIAVLGDSRVDGIGSTPGTDRRWTDLLAERLHARGSETRCVVNQGIGGNRLLTDGIGPAALARFDRDVLATPGLGHVVIAVGNDLVFSFAPHNEETAGFLAMFPGEPVGVDDIIAAHLQVAARARAHGAKVYAATIAPYGGSDMYTSEGDKAREHVNEWLRTSNAFDGVLDFDAIWRDPADPTRIRDDLHMGDSLHGNDAGYAALAESIDLSLFD</sequence>